<proteinExistence type="predicted"/>
<dbReference type="SUPFAM" id="SSF53098">
    <property type="entry name" value="Ribonuclease H-like"/>
    <property type="match status" value="1"/>
</dbReference>
<dbReference type="Ensembl" id="ENSCCRT00000172683.1">
    <property type="protein sequence ID" value="ENSCCRP00000170566.1"/>
    <property type="gene ID" value="ENSCCRG00000056433.1"/>
</dbReference>
<evidence type="ECO:0000259" key="1">
    <source>
        <dbReference type="Pfam" id="PF05699"/>
    </source>
</evidence>
<feature type="domain" description="HAT C-terminal dimerisation" evidence="1">
    <location>
        <begin position="453"/>
        <end position="509"/>
    </location>
</feature>
<dbReference type="AlphaFoldDB" id="A0A9J8CXS9"/>
<reference evidence="3" key="1">
    <citation type="submission" date="2025-08" db="UniProtKB">
        <authorList>
            <consortium name="Ensembl"/>
        </authorList>
    </citation>
    <scope>IDENTIFICATION</scope>
</reference>
<dbReference type="Pfam" id="PF05699">
    <property type="entry name" value="Dimer_Tnp_hAT"/>
    <property type="match status" value="1"/>
</dbReference>
<sequence length="525" mass="60330">MSLSKPKRKVDEAHRKFQERWTLQYFFVEFNGNATCLICKEKVTVLKEYNLKRHYSTKHGEQYDKELTSQQNLFHKSKKDANAAVEASYVLSELIAKAGKPFTEGQFIKDCMQKVADILCPEKKNLFNNLSLSANTVAERNSKLSSDIYDHTEITDSAQLAIFIRGINDQFEVTEELLSLCPMHGCTTAKDIFGQLCDAIEHAGLPWNRLVSITTDGAPKCLNYEHVMSVVLKCINYIRSRSLQHRQFRAFLEEIESTYGDVLYFTEVRWLSRGNVLKRFFELKAEVKRFMEDGRMDVPEFDDPKWVMDLAFLVDITQELNVLNLKLQGPGQLITAAYESVKAFSTKLRLWKTQLSAKNLTHFPTCRSLVEEGTSFSSDEYASAIENLLQEFDQRFADFKTHRDTFQLFADPFSADVESVPSLLQMELIDLQCNSELKTKFREAQGQADKTGQFLRELPPCFPELSKVFSRVMCLFGSTYLCEKLFSTMNFNKCKYRSRLSDAHLEAVLRVSTVTSIRANGFPNF</sequence>
<organism evidence="3 4">
    <name type="scientific">Cyprinus carpio carpio</name>
    <dbReference type="NCBI Taxonomy" id="630221"/>
    <lineage>
        <taxon>Eukaryota</taxon>
        <taxon>Metazoa</taxon>
        <taxon>Chordata</taxon>
        <taxon>Craniata</taxon>
        <taxon>Vertebrata</taxon>
        <taxon>Euteleostomi</taxon>
        <taxon>Actinopterygii</taxon>
        <taxon>Neopterygii</taxon>
        <taxon>Teleostei</taxon>
        <taxon>Ostariophysi</taxon>
        <taxon>Cypriniformes</taxon>
        <taxon>Cyprinidae</taxon>
        <taxon>Cyprininae</taxon>
        <taxon>Cyprinus</taxon>
    </lineage>
</organism>
<dbReference type="OMA" id="KSCHIVE"/>
<name>A0A9J8CXS9_CYPCA</name>
<dbReference type="InterPro" id="IPR008906">
    <property type="entry name" value="HATC_C_dom"/>
</dbReference>
<dbReference type="InterPro" id="IPR040647">
    <property type="entry name" value="SPIN-DOC_Znf-C2H2"/>
</dbReference>
<feature type="domain" description="SPIN-DOC-like zinc-finger" evidence="2">
    <location>
        <begin position="18"/>
        <end position="62"/>
    </location>
</feature>
<evidence type="ECO:0000259" key="2">
    <source>
        <dbReference type="Pfam" id="PF18658"/>
    </source>
</evidence>
<evidence type="ECO:0000313" key="4">
    <source>
        <dbReference type="Proteomes" id="UP001108240"/>
    </source>
</evidence>
<dbReference type="PANTHER" id="PTHR45913">
    <property type="entry name" value="EPM2A-INTERACTING PROTEIN 1"/>
    <property type="match status" value="1"/>
</dbReference>
<dbReference type="Proteomes" id="UP001108240">
    <property type="component" value="Unplaced"/>
</dbReference>
<dbReference type="GO" id="GO:0046983">
    <property type="term" value="F:protein dimerization activity"/>
    <property type="evidence" value="ECO:0007669"/>
    <property type="project" value="InterPro"/>
</dbReference>
<protein>
    <submittedName>
        <fullName evidence="3">Uncharacterized protein</fullName>
    </submittedName>
</protein>
<dbReference type="GeneTree" id="ENSGT00950000182812"/>
<accession>A0A9J8CXS9</accession>
<evidence type="ECO:0000313" key="3">
    <source>
        <dbReference type="Ensembl" id="ENSCCRP00000170566.1"/>
    </source>
</evidence>
<dbReference type="PANTHER" id="PTHR45913:SF9">
    <property type="entry name" value="GENERAL TRANSCRIPTION FACTOR II-I REPEAT DOMAIN-CONTAINING PROTEIN 2-LIKE-RELATED"/>
    <property type="match status" value="1"/>
</dbReference>
<reference evidence="3" key="2">
    <citation type="submission" date="2025-09" db="UniProtKB">
        <authorList>
            <consortium name="Ensembl"/>
        </authorList>
    </citation>
    <scope>IDENTIFICATION</scope>
</reference>
<dbReference type="Pfam" id="PF18658">
    <property type="entry name" value="zf-C2H2_12"/>
    <property type="match status" value="1"/>
</dbReference>
<dbReference type="InterPro" id="IPR012337">
    <property type="entry name" value="RNaseH-like_sf"/>
</dbReference>
<keyword evidence="4" id="KW-1185">Reference proteome</keyword>